<dbReference type="OrthoDB" id="728at2759"/>
<keyword evidence="6 12" id="KW-0129">CBS domain</keyword>
<dbReference type="Gene3D" id="3.40.50.1100">
    <property type="match status" value="2"/>
</dbReference>
<comment type="cofactor">
    <cofactor evidence="1 12">
        <name>pyridoxal 5'-phosphate</name>
        <dbReference type="ChEBI" id="CHEBI:597326"/>
    </cofactor>
</comment>
<comment type="catalytic activity">
    <reaction evidence="11 12">
        <text>L-homocysteine + L-serine = L,L-cystathionine + H2O</text>
        <dbReference type="Rhea" id="RHEA:10112"/>
        <dbReference type="ChEBI" id="CHEBI:15377"/>
        <dbReference type="ChEBI" id="CHEBI:33384"/>
        <dbReference type="ChEBI" id="CHEBI:58161"/>
        <dbReference type="ChEBI" id="CHEBI:58199"/>
        <dbReference type="EC" id="4.2.1.22"/>
    </reaction>
</comment>
<dbReference type="CDD" id="cd01561">
    <property type="entry name" value="CBS_like"/>
    <property type="match status" value="1"/>
</dbReference>
<evidence type="ECO:0000256" key="12">
    <source>
        <dbReference type="RuleBase" id="RU361204"/>
    </source>
</evidence>
<dbReference type="Proteomes" id="UP000639338">
    <property type="component" value="Unassembled WGS sequence"/>
</dbReference>
<dbReference type="InterPro" id="IPR050214">
    <property type="entry name" value="Cys_Synth/Cystath_Beta-Synth"/>
</dbReference>
<comment type="pathway">
    <text evidence="2">Amino-acid biosynthesis; L-cysteine biosynthesis; L-cysteine from L-homocysteine and L-serine: step 1/2.</text>
</comment>
<dbReference type="NCBIfam" id="TIGR01137">
    <property type="entry name" value="cysta_beta"/>
    <property type="match status" value="1"/>
</dbReference>
<dbReference type="SUPFAM" id="SSF53686">
    <property type="entry name" value="Tryptophan synthase beta subunit-like PLP-dependent enzymes"/>
    <property type="match status" value="1"/>
</dbReference>
<evidence type="ECO:0000256" key="3">
    <source>
        <dbReference type="ARBA" id="ARBA00007103"/>
    </source>
</evidence>
<gene>
    <name evidence="15" type="ORF">HCN44_009094</name>
</gene>
<keyword evidence="7 12" id="KW-0198">Cysteine biosynthesis</keyword>
<comment type="function">
    <text evidence="10">Hydro-lyase catalyzing the first step of the transsulfuration pathway, where the hydroxyl group of L-serine is displaced by L-homocysteine in a beta-replacement reaction to form L-cystathionine, the precursor of L-cysteine. This catabolic route allows the elimination of L-methionine and the toxic metabolite L-homocysteine. Also involved in the production of hydrogen sulfide, a gasotransmitter with signaling and cytoprotective effects on neurons.</text>
</comment>
<dbReference type="InterPro" id="IPR000644">
    <property type="entry name" value="CBS_dom"/>
</dbReference>
<dbReference type="FunFam" id="3.40.50.1100:FF:000118">
    <property type="entry name" value="Related to CYS4-cystathionine beta-synthase"/>
    <property type="match status" value="1"/>
</dbReference>
<feature type="domain" description="Tryptophan synthase beta chain-like PALP" evidence="13">
    <location>
        <begin position="40"/>
        <end position="335"/>
    </location>
</feature>
<accession>A0A834XN15</accession>
<feature type="domain" description="CBS" evidence="14">
    <location>
        <begin position="448"/>
        <end position="492"/>
    </location>
</feature>
<evidence type="ECO:0000256" key="10">
    <source>
        <dbReference type="ARBA" id="ARBA00045425"/>
    </source>
</evidence>
<keyword evidence="5 12" id="KW-0663">Pyridoxal phosphate</keyword>
<evidence type="ECO:0000256" key="2">
    <source>
        <dbReference type="ARBA" id="ARBA00005003"/>
    </source>
</evidence>
<dbReference type="AlphaFoldDB" id="A0A834XN15"/>
<evidence type="ECO:0000259" key="14">
    <source>
        <dbReference type="Pfam" id="PF00571"/>
    </source>
</evidence>
<keyword evidence="16" id="KW-1185">Reference proteome</keyword>
<evidence type="ECO:0000256" key="7">
    <source>
        <dbReference type="ARBA" id="ARBA00023192"/>
    </source>
</evidence>
<protein>
    <recommendedName>
        <fullName evidence="9 12">Cystathionine beta-synthase</fullName>
        <ecNumber evidence="4 12">4.2.1.22</ecNumber>
    </recommendedName>
</protein>
<evidence type="ECO:0000259" key="13">
    <source>
        <dbReference type="Pfam" id="PF00291"/>
    </source>
</evidence>
<dbReference type="Pfam" id="PF00571">
    <property type="entry name" value="CBS"/>
    <property type="match status" value="1"/>
</dbReference>
<organism evidence="15 16">
    <name type="scientific">Aphidius gifuensis</name>
    <name type="common">Parasitoid wasp</name>
    <dbReference type="NCBI Taxonomy" id="684658"/>
    <lineage>
        <taxon>Eukaryota</taxon>
        <taxon>Metazoa</taxon>
        <taxon>Ecdysozoa</taxon>
        <taxon>Arthropoda</taxon>
        <taxon>Hexapoda</taxon>
        <taxon>Insecta</taxon>
        <taxon>Pterygota</taxon>
        <taxon>Neoptera</taxon>
        <taxon>Endopterygota</taxon>
        <taxon>Hymenoptera</taxon>
        <taxon>Apocrita</taxon>
        <taxon>Ichneumonoidea</taxon>
        <taxon>Braconidae</taxon>
        <taxon>Aphidiinae</taxon>
        <taxon>Aphidius</taxon>
    </lineage>
</organism>
<evidence type="ECO:0000256" key="8">
    <source>
        <dbReference type="ARBA" id="ARBA00023239"/>
    </source>
</evidence>
<dbReference type="PANTHER" id="PTHR10314">
    <property type="entry name" value="CYSTATHIONINE BETA-SYNTHASE"/>
    <property type="match status" value="1"/>
</dbReference>
<sequence length="501" mass="55665">MEIRPPNSASRCTWQTKSNDSPHFKRDVLNDRKKVLPDILEAIGQTPLIRLNRIPKFYGVKCEIFVKCEFLNPGGSVKDRIGYRMVQDAESAGILKPGSTIIEPTSGNTGIGLAMAAAVRGYKCIIVMPQKMSDEKLYTLKVLGAEIIRTPTEAAWDSPDSHLGVANRLLEEIPDSVILNQYINPGNPLAHYDQTAIEIWQQTDGKLDYFVAGAGTGGTISGIGRKLKELSPRTQVVAVDPFGSILARPEELNKTKTTYYDVEGVGYDFIPTVLDHRVIDTWVKNDDCEAFKMARLLIKEEGLLCGGSSGAAVISALKFAKDLPANKRIVVLLPDGIRNYMTKFVSDHWMEARGFMEPPAPKEANKWWWNLPVSSINFVKQKPLSQGATCQYALEMFNNEKYQIIPVLIGDKFTGYISVKSLMTGLINGDATNSCPADKLAVKSFSKVNFTVTIGRVSRILEKESFVVVVDENKDDKFVGIIDQKDVFNFIRNDKNKFNGI</sequence>
<dbReference type="InterPro" id="IPR001216">
    <property type="entry name" value="P-phosphate_BS"/>
</dbReference>
<evidence type="ECO:0000256" key="5">
    <source>
        <dbReference type="ARBA" id="ARBA00022898"/>
    </source>
</evidence>
<name>A0A834XN15_APHGI</name>
<dbReference type="EMBL" id="JACMRX010000005">
    <property type="protein sequence ID" value="KAF7990105.1"/>
    <property type="molecule type" value="Genomic_DNA"/>
</dbReference>
<comment type="similarity">
    <text evidence="3 12">Belongs to the cysteine synthase/cystathionine beta-synthase family.</text>
</comment>
<dbReference type="PROSITE" id="PS00901">
    <property type="entry name" value="CYS_SYNTHASE"/>
    <property type="match status" value="1"/>
</dbReference>
<dbReference type="Gene3D" id="3.10.580.10">
    <property type="entry name" value="CBS-domain"/>
    <property type="match status" value="1"/>
</dbReference>
<dbReference type="InterPro" id="IPR046342">
    <property type="entry name" value="CBS_dom_sf"/>
</dbReference>
<dbReference type="GO" id="GO:0006535">
    <property type="term" value="P:cysteine biosynthetic process from serine"/>
    <property type="evidence" value="ECO:0007669"/>
    <property type="project" value="UniProtKB-UniRule"/>
</dbReference>
<dbReference type="GO" id="GO:0004122">
    <property type="term" value="F:cystathionine beta-synthase activity"/>
    <property type="evidence" value="ECO:0007669"/>
    <property type="project" value="UniProtKB-UniRule"/>
</dbReference>
<dbReference type="SUPFAM" id="SSF54631">
    <property type="entry name" value="CBS-domain pair"/>
    <property type="match status" value="1"/>
</dbReference>
<dbReference type="UniPathway" id="UPA00136">
    <property type="reaction ID" value="UER00201"/>
</dbReference>
<proteinExistence type="inferred from homology"/>
<evidence type="ECO:0000256" key="1">
    <source>
        <dbReference type="ARBA" id="ARBA00001933"/>
    </source>
</evidence>
<keyword evidence="8 12" id="KW-0456">Lyase</keyword>
<evidence type="ECO:0000313" key="15">
    <source>
        <dbReference type="EMBL" id="KAF7990105.1"/>
    </source>
</evidence>
<dbReference type="InterPro" id="IPR005857">
    <property type="entry name" value="Cysta_beta_synth"/>
</dbReference>
<keyword evidence="12" id="KW-0028">Amino-acid biosynthesis</keyword>
<dbReference type="GO" id="GO:0019343">
    <property type="term" value="P:cysteine biosynthetic process via cystathionine"/>
    <property type="evidence" value="ECO:0007669"/>
    <property type="project" value="UniProtKB-UniRule"/>
</dbReference>
<evidence type="ECO:0000256" key="4">
    <source>
        <dbReference type="ARBA" id="ARBA00012041"/>
    </source>
</evidence>
<evidence type="ECO:0000256" key="11">
    <source>
        <dbReference type="ARBA" id="ARBA00047490"/>
    </source>
</evidence>
<evidence type="ECO:0000313" key="16">
    <source>
        <dbReference type="Proteomes" id="UP000639338"/>
    </source>
</evidence>
<dbReference type="GO" id="GO:0030170">
    <property type="term" value="F:pyridoxal phosphate binding"/>
    <property type="evidence" value="ECO:0007669"/>
    <property type="project" value="UniProtKB-ARBA"/>
</dbReference>
<dbReference type="GO" id="GO:0005737">
    <property type="term" value="C:cytoplasm"/>
    <property type="evidence" value="ECO:0007669"/>
    <property type="project" value="InterPro"/>
</dbReference>
<dbReference type="InterPro" id="IPR036052">
    <property type="entry name" value="TrpB-like_PALP_sf"/>
</dbReference>
<dbReference type="Pfam" id="PF00291">
    <property type="entry name" value="PALP"/>
    <property type="match status" value="1"/>
</dbReference>
<reference evidence="15 16" key="1">
    <citation type="submission" date="2020-08" db="EMBL/GenBank/DDBJ databases">
        <title>Aphidius gifuensis genome sequencing and assembly.</title>
        <authorList>
            <person name="Du Z."/>
        </authorList>
    </citation>
    <scope>NUCLEOTIDE SEQUENCE [LARGE SCALE GENOMIC DNA]</scope>
    <source>
        <strain evidence="15">YNYX2018</strain>
        <tissue evidence="15">Adults</tissue>
    </source>
</reference>
<evidence type="ECO:0000256" key="6">
    <source>
        <dbReference type="ARBA" id="ARBA00023122"/>
    </source>
</evidence>
<dbReference type="FunFam" id="3.40.50.1100:FF:000003">
    <property type="entry name" value="Cystathionine beta-synthase"/>
    <property type="match status" value="1"/>
</dbReference>
<dbReference type="EC" id="4.2.1.22" evidence="4 12"/>
<comment type="caution">
    <text evidence="15">The sequence shown here is derived from an EMBL/GenBank/DDBJ whole genome shotgun (WGS) entry which is preliminary data.</text>
</comment>
<dbReference type="InterPro" id="IPR001926">
    <property type="entry name" value="TrpB-like_PALP"/>
</dbReference>
<evidence type="ECO:0000256" key="9">
    <source>
        <dbReference type="ARBA" id="ARBA00026192"/>
    </source>
</evidence>